<feature type="compositionally biased region" description="Pro residues" evidence="1">
    <location>
        <begin position="114"/>
        <end position="129"/>
    </location>
</feature>
<dbReference type="Proteomes" id="UP000326331">
    <property type="component" value="Chromosome"/>
</dbReference>
<proteinExistence type="predicted"/>
<protein>
    <submittedName>
        <fullName evidence="3">Uncharacterized protein</fullName>
    </submittedName>
</protein>
<keyword evidence="2" id="KW-0472">Membrane</keyword>
<keyword evidence="2" id="KW-0812">Transmembrane</keyword>
<feature type="compositionally biased region" description="Low complexity" evidence="1">
    <location>
        <begin position="76"/>
        <end position="93"/>
    </location>
</feature>
<sequence>MSRLAALFATPARQALAWTALGILGVIFAAIGAWLLIRGGGDAPPAAPGVVVTPTPTSAASPSPTATPTPSPSPTAAPATPTPTATATPRPAVGGPGSGGGSTGGQSGSAPAQTPTPTPPPAAARPYCPPGALGPGTLPTARVAGALTRGGVPVPAGTLEVFVTFDGVPGPSRLNVDGGYGIDFYSGGESCANRVGAVIGVLVEGRYFPSGYTIGSQPELVVINVDLP</sequence>
<feature type="transmembrane region" description="Helical" evidence="2">
    <location>
        <begin position="15"/>
        <end position="37"/>
    </location>
</feature>
<name>A0ABX6BZA4_9CHLR</name>
<accession>A0ABX6BZA4</accession>
<evidence type="ECO:0000313" key="4">
    <source>
        <dbReference type="Proteomes" id="UP000326331"/>
    </source>
</evidence>
<gene>
    <name evidence="3" type="ORF">Tbon_03115</name>
</gene>
<keyword evidence="4" id="KW-1185">Reference proteome</keyword>
<feature type="region of interest" description="Disordered" evidence="1">
    <location>
        <begin position="48"/>
        <end position="133"/>
    </location>
</feature>
<reference evidence="3 4" key="2">
    <citation type="submission" date="2019-10" db="EMBL/GenBank/DDBJ databases">
        <title>Thermopilla bonchosmolovskayae gen. nov., sp. nov., a moderately thermophilic Chloroflexi bacterium from a Chukotka hot spring (Arctic, Russia), representing a novel classis Thermopillaia, which include previously uncultivated lineage OLB14.</title>
        <authorList>
            <person name="Kochetkova T.V."/>
            <person name="Zayulina K.S."/>
            <person name="Zhigarkov V.S."/>
            <person name="Minaev N.V."/>
            <person name="Novikov A."/>
            <person name="Toshchakov S.V."/>
            <person name="Elcheninov A.G."/>
            <person name="Kublanov I.V."/>
        </authorList>
    </citation>
    <scope>NUCLEOTIDE SEQUENCE [LARGE SCALE GENOMIC DNA]</scope>
    <source>
        <strain evidence="3 4">3753O</strain>
    </source>
</reference>
<organism evidence="3 4">
    <name type="scientific">Tepidiforma bonchosmolovskayae</name>
    <dbReference type="NCBI Taxonomy" id="2601677"/>
    <lineage>
        <taxon>Bacteria</taxon>
        <taxon>Bacillati</taxon>
        <taxon>Chloroflexota</taxon>
        <taxon>Tepidiformia</taxon>
        <taxon>Tepidiformales</taxon>
        <taxon>Tepidiformaceae</taxon>
        <taxon>Tepidiforma</taxon>
    </lineage>
</organism>
<feature type="compositionally biased region" description="Gly residues" evidence="1">
    <location>
        <begin position="94"/>
        <end position="107"/>
    </location>
</feature>
<feature type="compositionally biased region" description="Pro residues" evidence="1">
    <location>
        <begin position="65"/>
        <end position="75"/>
    </location>
</feature>
<reference evidence="3 4" key="1">
    <citation type="submission" date="2019-08" db="EMBL/GenBank/DDBJ databases">
        <authorList>
            <person name="Toschakov S.V."/>
        </authorList>
    </citation>
    <scope>NUCLEOTIDE SEQUENCE [LARGE SCALE GENOMIC DNA]</scope>
    <source>
        <strain evidence="3 4">3753O</strain>
    </source>
</reference>
<keyword evidence="2" id="KW-1133">Transmembrane helix</keyword>
<feature type="compositionally biased region" description="Low complexity" evidence="1">
    <location>
        <begin position="48"/>
        <end position="64"/>
    </location>
</feature>
<dbReference type="EMBL" id="CP042829">
    <property type="protein sequence ID" value="QFG02322.1"/>
    <property type="molecule type" value="Genomic_DNA"/>
</dbReference>
<dbReference type="RefSeq" id="WP_158066253.1">
    <property type="nucleotide sequence ID" value="NZ_CP042829.1"/>
</dbReference>
<evidence type="ECO:0000256" key="2">
    <source>
        <dbReference type="SAM" id="Phobius"/>
    </source>
</evidence>
<evidence type="ECO:0000256" key="1">
    <source>
        <dbReference type="SAM" id="MobiDB-lite"/>
    </source>
</evidence>
<evidence type="ECO:0000313" key="3">
    <source>
        <dbReference type="EMBL" id="QFG02322.1"/>
    </source>
</evidence>